<feature type="compositionally biased region" description="Low complexity" evidence="1">
    <location>
        <begin position="55"/>
        <end position="73"/>
    </location>
</feature>
<keyword evidence="3" id="KW-1185">Reference proteome</keyword>
<dbReference type="AlphaFoldDB" id="A0A5E8BTV2"/>
<feature type="region of interest" description="Disordered" evidence="1">
    <location>
        <begin position="1"/>
        <end position="83"/>
    </location>
</feature>
<evidence type="ECO:0000313" key="3">
    <source>
        <dbReference type="Proteomes" id="UP000398389"/>
    </source>
</evidence>
<name>A0A5E8BTV2_9ASCO</name>
<proteinExistence type="predicted"/>
<evidence type="ECO:0000313" key="2">
    <source>
        <dbReference type="EMBL" id="VVT55138.1"/>
    </source>
</evidence>
<accession>A0A5E8BTV2</accession>
<gene>
    <name evidence="2" type="ORF">SAPINGB_P004446</name>
</gene>
<dbReference type="GeneID" id="43583261"/>
<dbReference type="EMBL" id="CABVLU010000003">
    <property type="protein sequence ID" value="VVT55138.1"/>
    <property type="molecule type" value="Genomic_DNA"/>
</dbReference>
<evidence type="ECO:0000256" key="1">
    <source>
        <dbReference type="SAM" id="MobiDB-lite"/>
    </source>
</evidence>
<organism evidence="2 3">
    <name type="scientific">Magnusiomyces paraingens</name>
    <dbReference type="NCBI Taxonomy" id="2606893"/>
    <lineage>
        <taxon>Eukaryota</taxon>
        <taxon>Fungi</taxon>
        <taxon>Dikarya</taxon>
        <taxon>Ascomycota</taxon>
        <taxon>Saccharomycotina</taxon>
        <taxon>Dipodascomycetes</taxon>
        <taxon>Dipodascales</taxon>
        <taxon>Dipodascaceae</taxon>
        <taxon>Magnusiomyces</taxon>
    </lineage>
</organism>
<sequence>MSLVRQRASFFEQTLAPQRLGHRSNSGPSSPPSSPSKTYSFSFKNEPSLAKAQFSLPKLQSSRQSSPPLLFLPTPDQSRPQSRLKELSRLAEENAVLMAKVKLQIANAEGQINRVKSGVEYLKNRDDEEIDFQKTRKQPRPRPRPQKRVKIEVGAGLLESTSHDLFEARNFNFLFKDMLVLGPQVFLTKYLAPFGFREALEVVEDLVPGVTREKMRVKPFVLVYENENDKYGLSFVIVALCSRKEILKVFPKDCVKFIFSKGTESWNGGSYKACQKIIDEFVWFQRPLLDEISFFQYSPEKDLSNDVICENLRTLCSKTMEEEEIPAYEDLIEGFPPIF</sequence>
<dbReference type="RefSeq" id="XP_031855052.1">
    <property type="nucleotide sequence ID" value="XM_031999161.1"/>
</dbReference>
<dbReference type="Proteomes" id="UP000398389">
    <property type="component" value="Unassembled WGS sequence"/>
</dbReference>
<protein>
    <submittedName>
        <fullName evidence="2">Uncharacterized protein</fullName>
    </submittedName>
</protein>
<reference evidence="2 3" key="1">
    <citation type="submission" date="2019-09" db="EMBL/GenBank/DDBJ databases">
        <authorList>
            <person name="Brejova B."/>
        </authorList>
    </citation>
    <scope>NUCLEOTIDE SEQUENCE [LARGE SCALE GENOMIC DNA]</scope>
</reference>